<name>A0AAV5D0X0_ELECO</name>
<keyword evidence="3" id="KW-1133">Transmembrane helix</keyword>
<keyword evidence="1" id="KW-0175">Coiled coil</keyword>
<keyword evidence="5" id="KW-1185">Reference proteome</keyword>
<feature type="transmembrane region" description="Helical" evidence="3">
    <location>
        <begin position="548"/>
        <end position="567"/>
    </location>
</feature>
<feature type="coiled-coil region" evidence="1">
    <location>
        <begin position="400"/>
        <end position="434"/>
    </location>
</feature>
<comment type="caution">
    <text evidence="4">The sequence shown here is derived from an EMBL/GenBank/DDBJ whole genome shotgun (WGS) entry which is preliminary data.</text>
</comment>
<feature type="region of interest" description="Disordered" evidence="2">
    <location>
        <begin position="205"/>
        <end position="349"/>
    </location>
</feature>
<evidence type="ECO:0000256" key="1">
    <source>
        <dbReference type="SAM" id="Coils"/>
    </source>
</evidence>
<proteinExistence type="predicted"/>
<evidence type="ECO:0000313" key="4">
    <source>
        <dbReference type="EMBL" id="GJN03882.1"/>
    </source>
</evidence>
<protein>
    <submittedName>
        <fullName evidence="4">Uncharacterized protein</fullName>
    </submittedName>
</protein>
<reference evidence="4" key="1">
    <citation type="journal article" date="2018" name="DNA Res.">
        <title>Multiple hybrid de novo genome assembly of finger millet, an orphan allotetraploid crop.</title>
        <authorList>
            <person name="Hatakeyama M."/>
            <person name="Aluri S."/>
            <person name="Balachadran M.T."/>
            <person name="Sivarajan S.R."/>
            <person name="Patrignani A."/>
            <person name="Gruter S."/>
            <person name="Poveda L."/>
            <person name="Shimizu-Inatsugi R."/>
            <person name="Baeten J."/>
            <person name="Francoijs K.J."/>
            <person name="Nataraja K.N."/>
            <person name="Reddy Y.A.N."/>
            <person name="Phadnis S."/>
            <person name="Ravikumar R.L."/>
            <person name="Schlapbach R."/>
            <person name="Sreeman S.M."/>
            <person name="Shimizu K.K."/>
        </authorList>
    </citation>
    <scope>NUCLEOTIDE SEQUENCE</scope>
</reference>
<dbReference type="EMBL" id="BQKI01000010">
    <property type="protein sequence ID" value="GJN03882.1"/>
    <property type="molecule type" value="Genomic_DNA"/>
</dbReference>
<keyword evidence="3" id="KW-0472">Membrane</keyword>
<feature type="coiled-coil region" evidence="1">
    <location>
        <begin position="494"/>
        <end position="535"/>
    </location>
</feature>
<feature type="compositionally biased region" description="Low complexity" evidence="2">
    <location>
        <begin position="103"/>
        <end position="114"/>
    </location>
</feature>
<feature type="compositionally biased region" description="Basic and acidic residues" evidence="2">
    <location>
        <begin position="282"/>
        <end position="296"/>
    </location>
</feature>
<dbReference type="PANTHER" id="PTHR34562">
    <property type="entry name" value="WPP DOMAIN-INTERACTING PROTEIN 2"/>
    <property type="match status" value="1"/>
</dbReference>
<keyword evidence="3" id="KW-0812">Transmembrane</keyword>
<dbReference type="InterPro" id="IPR044696">
    <property type="entry name" value="WIP1/2/3"/>
</dbReference>
<dbReference type="Proteomes" id="UP001054889">
    <property type="component" value="Unassembled WGS sequence"/>
</dbReference>
<feature type="region of interest" description="Disordered" evidence="2">
    <location>
        <begin position="83"/>
        <end position="184"/>
    </location>
</feature>
<dbReference type="PANTHER" id="PTHR34562:SF13">
    <property type="entry name" value="OS08G0497900 PROTEIN"/>
    <property type="match status" value="1"/>
</dbReference>
<evidence type="ECO:0000256" key="2">
    <source>
        <dbReference type="SAM" id="MobiDB-lite"/>
    </source>
</evidence>
<reference evidence="4" key="2">
    <citation type="submission" date="2021-12" db="EMBL/GenBank/DDBJ databases">
        <title>Resequencing data analysis of finger millet.</title>
        <authorList>
            <person name="Hatakeyama M."/>
            <person name="Aluri S."/>
            <person name="Balachadran M.T."/>
            <person name="Sivarajan S.R."/>
            <person name="Poveda L."/>
            <person name="Shimizu-Inatsugi R."/>
            <person name="Schlapbach R."/>
            <person name="Sreeman S.M."/>
            <person name="Shimizu K.K."/>
        </authorList>
    </citation>
    <scope>NUCLEOTIDE SEQUENCE</scope>
</reference>
<evidence type="ECO:0000256" key="3">
    <source>
        <dbReference type="SAM" id="Phobius"/>
    </source>
</evidence>
<organism evidence="4 5">
    <name type="scientific">Eleusine coracana subsp. coracana</name>
    <dbReference type="NCBI Taxonomy" id="191504"/>
    <lineage>
        <taxon>Eukaryota</taxon>
        <taxon>Viridiplantae</taxon>
        <taxon>Streptophyta</taxon>
        <taxon>Embryophyta</taxon>
        <taxon>Tracheophyta</taxon>
        <taxon>Spermatophyta</taxon>
        <taxon>Magnoliopsida</taxon>
        <taxon>Liliopsida</taxon>
        <taxon>Poales</taxon>
        <taxon>Poaceae</taxon>
        <taxon>PACMAD clade</taxon>
        <taxon>Chloridoideae</taxon>
        <taxon>Cynodonteae</taxon>
        <taxon>Eleusininae</taxon>
        <taxon>Eleusine</taxon>
    </lineage>
</organism>
<sequence length="581" mass="63377">MGGGCPEISREIREVIMGAAGKAWSPPVILELNAHGVRSRAVPLDRGRANKTVVRLRDGQTEALVSLAPREGCSAPAPLVPNLDSMANGGVDESPEAEEQQHVPVPKSSPAAAPTKGRGLRRWRRIRRELHREGNTDRGGGRGDEDSAKLHKRRIPFPAGAPKAKHESAPAVEDESSSTASVESRFIPQAPAKLGFRVASAGFTIGADSDHSDDRSSRSSTAAAGAPRVFARHGPSSTLHGRHPRSRDDRLMRAHATAGPTEPENSRSSAESDPRCSVAWHVGDRSDEEHLSEDVRSTAAGGYCKENDSSVLGRLARRSADSDDGVDDTLVDGNARNGKNGGFRSGDDDPYAESVLLLQRTQEALENEIEKLVAVGKVPNDEFGIYDDERSGSVHLKEPIEEVCEKINHLESRLEETSAQIKEKDSRILELEDLSRMQPRKTAMESTNLLLSPSELDGLYQEKIEVEIQGIILTRAYQTVATRAGDQMALYEAQKSLSEDYKQLGLKLRHAENRALMLEEKADKLEVQCTELIRSSEVLQLQSKASRVSLFSFIQFILLCIAIATYLMRLVPASSTDVVPT</sequence>
<feature type="compositionally biased region" description="Basic residues" evidence="2">
    <location>
        <begin position="118"/>
        <end position="129"/>
    </location>
</feature>
<accession>A0AAV5D0X0</accession>
<feature type="compositionally biased region" description="Basic and acidic residues" evidence="2">
    <location>
        <begin position="208"/>
        <end position="217"/>
    </location>
</feature>
<dbReference type="AlphaFoldDB" id="A0AAV5D0X0"/>
<feature type="compositionally biased region" description="Basic and acidic residues" evidence="2">
    <location>
        <begin position="130"/>
        <end position="149"/>
    </location>
</feature>
<gene>
    <name evidence="4" type="primary">ga21375</name>
    <name evidence="4" type="ORF">PR202_ga21375</name>
</gene>
<evidence type="ECO:0000313" key="5">
    <source>
        <dbReference type="Proteomes" id="UP001054889"/>
    </source>
</evidence>